<dbReference type="InterPro" id="IPR004097">
    <property type="entry name" value="DHHA2"/>
</dbReference>
<proteinExistence type="predicted"/>
<dbReference type="Proteomes" id="UP001479436">
    <property type="component" value="Unassembled WGS sequence"/>
</dbReference>
<dbReference type="Pfam" id="PF02833">
    <property type="entry name" value="DHHA2"/>
    <property type="match status" value="1"/>
</dbReference>
<comment type="caution">
    <text evidence="2">The sequence shown here is derived from an EMBL/GenBank/DDBJ whole genome shotgun (WGS) entry which is preliminary data.</text>
</comment>
<evidence type="ECO:0000313" key="2">
    <source>
        <dbReference type="EMBL" id="KAK9717635.1"/>
    </source>
</evidence>
<keyword evidence="3" id="KW-1185">Reference proteome</keyword>
<accession>A0ABR2W2P3</accession>
<evidence type="ECO:0000259" key="1">
    <source>
        <dbReference type="SMART" id="SM01131"/>
    </source>
</evidence>
<dbReference type="GO" id="GO:0004309">
    <property type="term" value="F:exopolyphosphatase activity"/>
    <property type="evidence" value="ECO:0007669"/>
    <property type="project" value="UniProtKB-EC"/>
</dbReference>
<keyword evidence="2" id="KW-0378">Hydrolase</keyword>
<evidence type="ECO:0000313" key="3">
    <source>
        <dbReference type="Proteomes" id="UP001479436"/>
    </source>
</evidence>
<organism evidence="2 3">
    <name type="scientific">Basidiobolus ranarum</name>
    <dbReference type="NCBI Taxonomy" id="34480"/>
    <lineage>
        <taxon>Eukaryota</taxon>
        <taxon>Fungi</taxon>
        <taxon>Fungi incertae sedis</taxon>
        <taxon>Zoopagomycota</taxon>
        <taxon>Entomophthoromycotina</taxon>
        <taxon>Basidiobolomycetes</taxon>
        <taxon>Basidiobolales</taxon>
        <taxon>Basidiobolaceae</taxon>
        <taxon>Basidiobolus</taxon>
    </lineage>
</organism>
<name>A0ABR2W2P3_9FUNG</name>
<dbReference type="SUPFAM" id="SSF64182">
    <property type="entry name" value="DHH phosphoesterases"/>
    <property type="match status" value="1"/>
</dbReference>
<dbReference type="InterPro" id="IPR038222">
    <property type="entry name" value="DHHA2_dom_sf"/>
</dbReference>
<sequence length="354" mass="40892">MATDLDSMVSSLLHGYLNQRVEPADSQVFWLPVINIPRDEFVLRTECTYVFNKCGIQTEELIFIDEIDLKGLANSGTLELVIVDHNKLSPKQEHFGDYVKGILDHHKDEGFYLHSKPRIIEVVGSCTTLIISNWLNICTSNSIDHRTLLCNETAMLALGPILLDTINLDERYDRVRPKDTDVAKTLTEYLIGTPMEFPGGEKYYNEIREAKFNIHHLPARDLLRKDYKEWKIAGYAIGISTVTWSLDAWLQRDGEKEFMNSVENYAKEHSLDLLAIMTAYEKKETKEFARELVLYVDNEKLNELPKRLEDTELNLKKRALSLCEQVRLFSYEQNNVKCSRKQVQPIMKDAIQSL</sequence>
<dbReference type="PANTHER" id="PTHR12112:SF39">
    <property type="entry name" value="EG:152A3.5 PROTEIN (FBGN0003116_PN PROTEIN)"/>
    <property type="match status" value="1"/>
</dbReference>
<dbReference type="Gene3D" id="3.10.310.20">
    <property type="entry name" value="DHHA2 domain"/>
    <property type="match status" value="1"/>
</dbReference>
<feature type="domain" description="DHHA2" evidence="1">
    <location>
        <begin position="204"/>
        <end position="351"/>
    </location>
</feature>
<dbReference type="SMART" id="SM01131">
    <property type="entry name" value="DHHA2"/>
    <property type="match status" value="1"/>
</dbReference>
<reference evidence="2 3" key="1">
    <citation type="submission" date="2023-04" db="EMBL/GenBank/DDBJ databases">
        <title>Genome of Basidiobolus ranarum AG-B5.</title>
        <authorList>
            <person name="Stajich J.E."/>
            <person name="Carter-House D."/>
            <person name="Gryganskyi A."/>
        </authorList>
    </citation>
    <scope>NUCLEOTIDE SEQUENCE [LARGE SCALE GENOMIC DNA]</scope>
    <source>
        <strain evidence="2 3">AG-B5</strain>
    </source>
</reference>
<dbReference type="Gene3D" id="3.90.1640.10">
    <property type="entry name" value="inorganic pyrophosphatase (n-terminal core)"/>
    <property type="match status" value="1"/>
</dbReference>
<dbReference type="PANTHER" id="PTHR12112">
    <property type="entry name" value="BNIP - RELATED"/>
    <property type="match status" value="1"/>
</dbReference>
<dbReference type="EMBL" id="JASJQH010007131">
    <property type="protein sequence ID" value="KAK9717635.1"/>
    <property type="molecule type" value="Genomic_DNA"/>
</dbReference>
<dbReference type="InterPro" id="IPR038763">
    <property type="entry name" value="DHH_sf"/>
</dbReference>
<gene>
    <name evidence="2" type="primary">PPX1</name>
    <name evidence="2" type="ORF">K7432_006051</name>
</gene>
<dbReference type="EC" id="3.6.1.11" evidence="2"/>
<protein>
    <submittedName>
        <fullName evidence="2">Exopolyphosphatase</fullName>
        <ecNumber evidence="2">3.6.1.11</ecNumber>
    </submittedName>
</protein>